<reference evidence="2" key="1">
    <citation type="submission" date="2022-11" db="UniProtKB">
        <authorList>
            <consortium name="WormBaseParasite"/>
        </authorList>
    </citation>
    <scope>IDENTIFICATION</scope>
</reference>
<dbReference type="Proteomes" id="UP000887576">
    <property type="component" value="Unplaced"/>
</dbReference>
<dbReference type="WBParaSite" id="JU765_v2.g17726.t1">
    <property type="protein sequence ID" value="JU765_v2.g17726.t1"/>
    <property type="gene ID" value="JU765_v2.g17726"/>
</dbReference>
<name>A0AC34QMP0_9BILA</name>
<evidence type="ECO:0000313" key="2">
    <source>
        <dbReference type="WBParaSite" id="JU765_v2.g17726.t1"/>
    </source>
</evidence>
<proteinExistence type="predicted"/>
<accession>A0AC34QMP0</accession>
<organism evidence="1 2">
    <name type="scientific">Panagrolaimus sp. JU765</name>
    <dbReference type="NCBI Taxonomy" id="591449"/>
    <lineage>
        <taxon>Eukaryota</taxon>
        <taxon>Metazoa</taxon>
        <taxon>Ecdysozoa</taxon>
        <taxon>Nematoda</taxon>
        <taxon>Chromadorea</taxon>
        <taxon>Rhabditida</taxon>
        <taxon>Tylenchina</taxon>
        <taxon>Panagrolaimomorpha</taxon>
        <taxon>Panagrolaimoidea</taxon>
        <taxon>Panagrolaimidae</taxon>
        <taxon>Panagrolaimus</taxon>
    </lineage>
</organism>
<sequence>MFKLIFCFVLIACFYHVSTLECYTGYSLVRGQTVGTTTQTCSSSSDQCYKANANINLLNRLKLAGCSTFRCMLSRNKCQTQEVGGQTIEFCCCNDQDLCNGPKQDVVTSTFNKVKDSLIGNVFKGITG</sequence>
<protein>
    <submittedName>
        <fullName evidence="2">Uncharacterized protein</fullName>
    </submittedName>
</protein>
<evidence type="ECO:0000313" key="1">
    <source>
        <dbReference type="Proteomes" id="UP000887576"/>
    </source>
</evidence>